<evidence type="ECO:0000256" key="6">
    <source>
        <dbReference type="ARBA" id="ARBA00023157"/>
    </source>
</evidence>
<name>A0A8J6DHM0_GALPY</name>
<evidence type="ECO:0000256" key="3">
    <source>
        <dbReference type="ARBA" id="ARBA00022801"/>
    </source>
</evidence>
<keyword evidence="11" id="KW-1185">Reference proteome</keyword>
<dbReference type="PANTHER" id="PTHR24271:SF13">
    <property type="entry name" value="CATHEPSIN G"/>
    <property type="match status" value="1"/>
</dbReference>
<dbReference type="FunFam" id="2.40.10.10:FF:000005">
    <property type="entry name" value="Serine protease 37"/>
    <property type="match status" value="1"/>
</dbReference>
<keyword evidence="1 7" id="KW-0645">Protease</keyword>
<dbReference type="OrthoDB" id="5565075at2759"/>
<evidence type="ECO:0000259" key="9">
    <source>
        <dbReference type="PROSITE" id="PS50240"/>
    </source>
</evidence>
<dbReference type="Proteomes" id="UP000700334">
    <property type="component" value="Unassembled WGS sequence"/>
</dbReference>
<keyword evidence="6" id="KW-1015">Disulfide bond</keyword>
<dbReference type="Gene3D" id="2.40.10.10">
    <property type="entry name" value="Trypsin-like serine proteases"/>
    <property type="match status" value="4"/>
</dbReference>
<dbReference type="PRINTS" id="PR00722">
    <property type="entry name" value="CHYMOTRYPSIN"/>
</dbReference>
<feature type="signal peptide" evidence="8">
    <location>
        <begin position="1"/>
        <end position="17"/>
    </location>
</feature>
<dbReference type="PROSITE" id="PS50240">
    <property type="entry name" value="TRYPSIN_DOM"/>
    <property type="match status" value="2"/>
</dbReference>
<dbReference type="InterPro" id="IPR043504">
    <property type="entry name" value="Peptidase_S1_PA_chymotrypsin"/>
</dbReference>
<keyword evidence="3 7" id="KW-0378">Hydrolase</keyword>
<keyword evidence="2 8" id="KW-0732">Signal</keyword>
<dbReference type="InterPro" id="IPR001314">
    <property type="entry name" value="Peptidase_S1A"/>
</dbReference>
<reference evidence="10" key="1">
    <citation type="journal article" date="2021" name="Evol. Appl.">
        <title>The genome of the Pyrenean desman and the effects of bottlenecks and inbreeding on the genomic landscape of an endangered species.</title>
        <authorList>
            <person name="Escoda L."/>
            <person name="Castresana J."/>
        </authorList>
    </citation>
    <scope>NUCLEOTIDE SEQUENCE</scope>
    <source>
        <strain evidence="10">IBE-C5619</strain>
    </source>
</reference>
<dbReference type="InterPro" id="IPR033116">
    <property type="entry name" value="TRYPSIN_SER"/>
</dbReference>
<evidence type="ECO:0000256" key="2">
    <source>
        <dbReference type="ARBA" id="ARBA00022729"/>
    </source>
</evidence>
<dbReference type="AlphaFoldDB" id="A0A8J6DHM0"/>
<keyword evidence="5" id="KW-0865">Zymogen</keyword>
<dbReference type="SUPFAM" id="SSF50494">
    <property type="entry name" value="Trypsin-like serine proteases"/>
    <property type="match status" value="2"/>
</dbReference>
<protein>
    <submittedName>
        <fullName evidence="10">Cathepsin G</fullName>
    </submittedName>
</protein>
<proteinExistence type="predicted"/>
<dbReference type="PROSITE" id="PS00134">
    <property type="entry name" value="TRYPSIN_HIS"/>
    <property type="match status" value="1"/>
</dbReference>
<evidence type="ECO:0000313" key="10">
    <source>
        <dbReference type="EMBL" id="KAG8508719.1"/>
    </source>
</evidence>
<evidence type="ECO:0000256" key="4">
    <source>
        <dbReference type="ARBA" id="ARBA00022825"/>
    </source>
</evidence>
<evidence type="ECO:0000256" key="8">
    <source>
        <dbReference type="SAM" id="SignalP"/>
    </source>
</evidence>
<feature type="chain" id="PRO_5035226720" evidence="8">
    <location>
        <begin position="18"/>
        <end position="479"/>
    </location>
</feature>
<dbReference type="InterPro" id="IPR009003">
    <property type="entry name" value="Peptidase_S1_PA"/>
</dbReference>
<gene>
    <name evidence="10" type="ORF">J0S82_010211</name>
</gene>
<evidence type="ECO:0000313" key="11">
    <source>
        <dbReference type="Proteomes" id="UP000700334"/>
    </source>
</evidence>
<feature type="domain" description="Peptidase S1" evidence="9">
    <location>
        <begin position="251"/>
        <end position="473"/>
    </location>
</feature>
<dbReference type="PROSITE" id="PS00135">
    <property type="entry name" value="TRYPSIN_SER"/>
    <property type="match status" value="1"/>
</dbReference>
<keyword evidence="4 7" id="KW-0720">Serine protease</keyword>
<organism evidence="10 11">
    <name type="scientific">Galemys pyrenaicus</name>
    <name type="common">Iberian desman</name>
    <name type="synonym">Pyrenean desman</name>
    <dbReference type="NCBI Taxonomy" id="202257"/>
    <lineage>
        <taxon>Eukaryota</taxon>
        <taxon>Metazoa</taxon>
        <taxon>Chordata</taxon>
        <taxon>Craniata</taxon>
        <taxon>Vertebrata</taxon>
        <taxon>Euteleostomi</taxon>
        <taxon>Mammalia</taxon>
        <taxon>Eutheria</taxon>
        <taxon>Laurasiatheria</taxon>
        <taxon>Eulipotyphla</taxon>
        <taxon>Talpidae</taxon>
        <taxon>Galemys</taxon>
    </lineage>
</organism>
<dbReference type="GO" id="GO:0006508">
    <property type="term" value="P:proteolysis"/>
    <property type="evidence" value="ECO:0007669"/>
    <property type="project" value="UniProtKB-KW"/>
</dbReference>
<dbReference type="GO" id="GO:0005737">
    <property type="term" value="C:cytoplasm"/>
    <property type="evidence" value="ECO:0007669"/>
    <property type="project" value="TreeGrafter"/>
</dbReference>
<dbReference type="PANTHER" id="PTHR24271">
    <property type="entry name" value="KALLIKREIN-RELATED"/>
    <property type="match status" value="1"/>
</dbReference>
<evidence type="ECO:0000256" key="1">
    <source>
        <dbReference type="ARBA" id="ARBA00022670"/>
    </source>
</evidence>
<accession>A0A8J6DHM0</accession>
<dbReference type="EMBL" id="JAGFMF010012000">
    <property type="protein sequence ID" value="KAG8508719.1"/>
    <property type="molecule type" value="Genomic_DNA"/>
</dbReference>
<dbReference type="GO" id="GO:0004252">
    <property type="term" value="F:serine-type endopeptidase activity"/>
    <property type="evidence" value="ECO:0007669"/>
    <property type="project" value="InterPro"/>
</dbReference>
<dbReference type="FunFam" id="2.40.10.10:FF:000068">
    <property type="entry name" value="transmembrane protease serine 2"/>
    <property type="match status" value="1"/>
</dbReference>
<dbReference type="InterPro" id="IPR018114">
    <property type="entry name" value="TRYPSIN_HIS"/>
</dbReference>
<dbReference type="CDD" id="cd00190">
    <property type="entry name" value="Tryp_SPc"/>
    <property type="match status" value="2"/>
</dbReference>
<dbReference type="InterPro" id="IPR001254">
    <property type="entry name" value="Trypsin_dom"/>
</dbReference>
<evidence type="ECO:0000256" key="5">
    <source>
        <dbReference type="ARBA" id="ARBA00023145"/>
    </source>
</evidence>
<comment type="caution">
    <text evidence="10">The sequence shown here is derived from an EMBL/GenBank/DDBJ whole genome shotgun (WGS) entry which is preliminary data.</text>
</comment>
<sequence length="479" mass="54219">MQPLLLLLAFLLPPGAGTEPSQPRIFQSFLSEEIIGGREVKPHSRPYMAFVRVLATERTWRCGGVLVQRDFVLTAAHCWGRSITVTLGAHNITKQERTQQVIKVKRAIPHPAYNPRMHINDIMLLQLERKAKKTKYVKPLSLPRHKARVKPGQVCSVAGWGQDQQRNLVDTLQEVQLRVQEDEECESRFPKNYIRQTQICAGDPKEKKASFKVRIPASMQLLLFLVALLLPPRTEAENTEINARCFLPGKIIGGREARPHAHPYMAYLQIQTPVLPTTCGGFLVREDFVLTAAHCQGSSITVKLGAHNIRRQERTQQSIGVRRAFRHPGYDPQNNQNDIMLLQLQRRARKTRAVRTLGLPQSQGRLRPGTQCMVAGWGLVSLNRRTEKLQEAQLRVQQDRACSRRFRTYNSQTQICVGSSRERKSVFKGDSGGPLVCNGVGWGIVSYGNDVGTPPAVFTRVSSFIPWIKRTMRRFKQSD</sequence>
<dbReference type="FunFam" id="2.40.10.10:FF:000014">
    <property type="entry name" value="Complement factor D"/>
    <property type="match status" value="1"/>
</dbReference>
<dbReference type="SMART" id="SM00020">
    <property type="entry name" value="Tryp_SPc"/>
    <property type="match status" value="2"/>
</dbReference>
<evidence type="ECO:0000256" key="7">
    <source>
        <dbReference type="RuleBase" id="RU363034"/>
    </source>
</evidence>
<feature type="domain" description="Peptidase S1" evidence="9">
    <location>
        <begin position="34"/>
        <end position="245"/>
    </location>
</feature>
<dbReference type="Pfam" id="PF00089">
    <property type="entry name" value="Trypsin"/>
    <property type="match status" value="2"/>
</dbReference>